<proteinExistence type="predicted"/>
<dbReference type="EMBL" id="BPLQ01003486">
    <property type="protein sequence ID" value="GIY00835.1"/>
    <property type="molecule type" value="Genomic_DNA"/>
</dbReference>
<evidence type="ECO:0000313" key="2">
    <source>
        <dbReference type="Proteomes" id="UP001054837"/>
    </source>
</evidence>
<accession>A0AAV4PVT7</accession>
<comment type="caution">
    <text evidence="1">The sequence shown here is derived from an EMBL/GenBank/DDBJ whole genome shotgun (WGS) entry which is preliminary data.</text>
</comment>
<reference evidence="1 2" key="1">
    <citation type="submission" date="2021-06" db="EMBL/GenBank/DDBJ databases">
        <title>Caerostris darwini draft genome.</title>
        <authorList>
            <person name="Kono N."/>
            <person name="Arakawa K."/>
        </authorList>
    </citation>
    <scope>NUCLEOTIDE SEQUENCE [LARGE SCALE GENOMIC DNA]</scope>
</reference>
<keyword evidence="2" id="KW-1185">Reference proteome</keyword>
<name>A0AAV4PVT7_9ARAC</name>
<organism evidence="1 2">
    <name type="scientific">Caerostris darwini</name>
    <dbReference type="NCBI Taxonomy" id="1538125"/>
    <lineage>
        <taxon>Eukaryota</taxon>
        <taxon>Metazoa</taxon>
        <taxon>Ecdysozoa</taxon>
        <taxon>Arthropoda</taxon>
        <taxon>Chelicerata</taxon>
        <taxon>Arachnida</taxon>
        <taxon>Araneae</taxon>
        <taxon>Araneomorphae</taxon>
        <taxon>Entelegynae</taxon>
        <taxon>Araneoidea</taxon>
        <taxon>Araneidae</taxon>
        <taxon>Caerostris</taxon>
    </lineage>
</organism>
<evidence type="ECO:0000313" key="1">
    <source>
        <dbReference type="EMBL" id="GIY00835.1"/>
    </source>
</evidence>
<dbReference type="Proteomes" id="UP001054837">
    <property type="component" value="Unassembled WGS sequence"/>
</dbReference>
<dbReference type="AlphaFoldDB" id="A0AAV4PVT7"/>
<gene>
    <name evidence="1" type="ORF">CDAR_212591</name>
</gene>
<sequence>MEVETSCAHKSVDSVIIFVFGVEYPFASNPLCIDGSAALCNTVESAKCPKRDGIQNPVKNQTFSAANNKTRAFSSIAFPPLLNAPPQYSGN</sequence>
<protein>
    <submittedName>
        <fullName evidence="1">Uncharacterized protein</fullName>
    </submittedName>
</protein>